<evidence type="ECO:0000313" key="4">
    <source>
        <dbReference type="Proteomes" id="UP000265715"/>
    </source>
</evidence>
<dbReference type="Pfam" id="PF12850">
    <property type="entry name" value="Metallophos_2"/>
    <property type="match status" value="1"/>
</dbReference>
<accession>A0A399EZU5</accession>
<dbReference type="InterPro" id="IPR024654">
    <property type="entry name" value="Calcineurin-like_PHP_lpxH"/>
</dbReference>
<dbReference type="InterPro" id="IPR029052">
    <property type="entry name" value="Metallo-depent_PP-like"/>
</dbReference>
<dbReference type="OrthoDB" id="9813918at2"/>
<dbReference type="GO" id="GO:0016791">
    <property type="term" value="F:phosphatase activity"/>
    <property type="evidence" value="ECO:0007669"/>
    <property type="project" value="TreeGrafter"/>
</dbReference>
<dbReference type="GO" id="GO:0005737">
    <property type="term" value="C:cytoplasm"/>
    <property type="evidence" value="ECO:0007669"/>
    <property type="project" value="TreeGrafter"/>
</dbReference>
<proteinExistence type="inferred from homology"/>
<dbReference type="RefSeq" id="WP_119313888.1">
    <property type="nucleotide sequence ID" value="NZ_QXDL01000016.1"/>
</dbReference>
<dbReference type="AlphaFoldDB" id="A0A399EZU5"/>
<dbReference type="Gene3D" id="3.60.21.10">
    <property type="match status" value="1"/>
</dbReference>
<dbReference type="PANTHER" id="PTHR42850:SF2">
    <property type="entry name" value="BLL5683 PROTEIN"/>
    <property type="match status" value="1"/>
</dbReference>
<gene>
    <name evidence="3" type="ORF">Mterra_00671</name>
</gene>
<dbReference type="PANTHER" id="PTHR42850">
    <property type="entry name" value="METALLOPHOSPHOESTERASE"/>
    <property type="match status" value="1"/>
</dbReference>
<comment type="caution">
    <text evidence="3">The sequence shown here is derived from an EMBL/GenBank/DDBJ whole genome shotgun (WGS) entry which is preliminary data.</text>
</comment>
<name>A0A399EZU5_9DEIN</name>
<dbReference type="InterPro" id="IPR050126">
    <property type="entry name" value="Ap4A_hydrolase"/>
</dbReference>
<organism evidence="3 4">
    <name type="scientific">Calidithermus terrae</name>
    <dbReference type="NCBI Taxonomy" id="1408545"/>
    <lineage>
        <taxon>Bacteria</taxon>
        <taxon>Thermotogati</taxon>
        <taxon>Deinococcota</taxon>
        <taxon>Deinococci</taxon>
        <taxon>Thermales</taxon>
        <taxon>Thermaceae</taxon>
        <taxon>Calidithermus</taxon>
    </lineage>
</organism>
<evidence type="ECO:0000259" key="2">
    <source>
        <dbReference type="Pfam" id="PF12850"/>
    </source>
</evidence>
<keyword evidence="4" id="KW-1185">Reference proteome</keyword>
<dbReference type="EMBL" id="QXDL01000016">
    <property type="protein sequence ID" value="RIH90054.1"/>
    <property type="molecule type" value="Genomic_DNA"/>
</dbReference>
<evidence type="ECO:0000256" key="1">
    <source>
        <dbReference type="ARBA" id="ARBA00008950"/>
    </source>
</evidence>
<evidence type="ECO:0000313" key="3">
    <source>
        <dbReference type="EMBL" id="RIH90054.1"/>
    </source>
</evidence>
<dbReference type="InterPro" id="IPR011152">
    <property type="entry name" value="Pesterase_MJ0912"/>
</dbReference>
<dbReference type="SUPFAM" id="SSF56300">
    <property type="entry name" value="Metallo-dependent phosphatases"/>
    <property type="match status" value="1"/>
</dbReference>
<protein>
    <submittedName>
        <fullName evidence="3">Phosphodiesterase</fullName>
    </submittedName>
</protein>
<dbReference type="PIRSF" id="PIRSF000883">
    <property type="entry name" value="Pesterase_MJ0912"/>
    <property type="match status" value="1"/>
</dbReference>
<comment type="similarity">
    <text evidence="1">Belongs to the metallophosphoesterase superfamily. YfcE family.</text>
</comment>
<reference evidence="3 4" key="1">
    <citation type="submission" date="2018-08" db="EMBL/GenBank/DDBJ databases">
        <title>Meiothermus terrae DSM 26712 genome sequencing project.</title>
        <authorList>
            <person name="Da Costa M.S."/>
            <person name="Albuquerque L."/>
            <person name="Raposo P."/>
            <person name="Froufe H.J.C."/>
            <person name="Barroso C.S."/>
            <person name="Egas C."/>
        </authorList>
    </citation>
    <scope>NUCLEOTIDE SEQUENCE [LARGE SCALE GENOMIC DNA]</scope>
    <source>
        <strain evidence="3 4">DSM 26712</strain>
    </source>
</reference>
<feature type="domain" description="Calcineurin-like phosphoesterase" evidence="2">
    <location>
        <begin position="1"/>
        <end position="201"/>
    </location>
</feature>
<dbReference type="Proteomes" id="UP000265715">
    <property type="component" value="Unassembled WGS sequence"/>
</dbReference>
<sequence length="253" mass="26964">MRIALFSDVHGNRFALEAVLRDIEVVKPDAIANLGDQVWGAADPAGAWRLQQGLGAVTVRGNTDEFLSYPEGVRKAHTGFAGNLDEKLGGGLPLAAWLREQLGPGVPEALKALPTVAELAGGAVVIAHGSLRTPHEALFPAGEGNLPVGRVSGEMLEQAAAYPAARVVVVGHTHTELVVAEGGVSFVNAGPVSRPRDGDPVARWVLLEERLGSWSVSFRRVPYDCEAAARWALEHSPIGEQEARQLRTARFPR</sequence>